<protein>
    <submittedName>
        <fullName evidence="34">Uncharacterized protein</fullName>
    </submittedName>
</protein>
<feature type="compositionally biased region" description="Low complexity" evidence="29">
    <location>
        <begin position="1492"/>
        <end position="1501"/>
    </location>
</feature>
<evidence type="ECO:0000256" key="8">
    <source>
        <dbReference type="ARBA" id="ARBA00022659"/>
    </source>
</evidence>
<keyword evidence="13" id="KW-0677">Repeat</keyword>
<evidence type="ECO:0000256" key="29">
    <source>
        <dbReference type="SAM" id="MobiDB-lite"/>
    </source>
</evidence>
<dbReference type="InterPro" id="IPR035976">
    <property type="entry name" value="Sushi/SCR/CCP_sf"/>
</dbReference>
<evidence type="ECO:0000259" key="31">
    <source>
        <dbReference type="PROSITE" id="PS50041"/>
    </source>
</evidence>
<evidence type="ECO:0000259" key="30">
    <source>
        <dbReference type="PROSITE" id="PS50026"/>
    </source>
</evidence>
<dbReference type="PROSITE" id="PS00022">
    <property type="entry name" value="EGF_1"/>
    <property type="match status" value="1"/>
</dbReference>
<comment type="subcellular location">
    <subcellularLocation>
        <location evidence="2">Cell membrane</location>
        <topology evidence="2">Single-pass type I membrane protein</topology>
    </subcellularLocation>
    <subcellularLocation>
        <location evidence="3">Endoplasmic reticulum membrane</location>
        <topology evidence="3">Single-pass membrane protein</topology>
    </subcellularLocation>
    <subcellularLocation>
        <location evidence="1">Nucleus</location>
    </subcellularLocation>
</comment>
<evidence type="ECO:0000256" key="24">
    <source>
        <dbReference type="ARBA" id="ARBA00023230"/>
    </source>
</evidence>
<dbReference type="InterPro" id="IPR001881">
    <property type="entry name" value="EGF-like_Ca-bd_dom"/>
</dbReference>
<feature type="domain" description="Sushi" evidence="33">
    <location>
        <begin position="486"/>
        <end position="546"/>
    </location>
</feature>
<dbReference type="PROSITE" id="PS50026">
    <property type="entry name" value="EGF_3"/>
    <property type="match status" value="1"/>
</dbReference>
<name>A0A8K1LG42_9PASS</name>
<dbReference type="PANTHER" id="PTHR46164:SF1">
    <property type="entry name" value="CYCLIC AMP-DEPENDENT TRANSCRIPTION FACTOR ATF-6 ALPHA"/>
    <property type="match status" value="1"/>
</dbReference>
<feature type="domain" description="EGF-like" evidence="30">
    <location>
        <begin position="447"/>
        <end position="483"/>
    </location>
</feature>
<keyword evidence="6" id="KW-1003">Cell membrane</keyword>
<evidence type="ECO:0000256" key="17">
    <source>
        <dbReference type="ARBA" id="ARBA00022989"/>
    </source>
</evidence>
<dbReference type="GO" id="GO:0007155">
    <property type="term" value="P:cell adhesion"/>
    <property type="evidence" value="ECO:0007669"/>
    <property type="project" value="UniProtKB-KW"/>
</dbReference>
<evidence type="ECO:0000256" key="9">
    <source>
        <dbReference type="ARBA" id="ARBA00022692"/>
    </source>
</evidence>
<feature type="disulfide bond" evidence="27">
    <location>
        <begin position="765"/>
        <end position="792"/>
    </location>
</feature>
<dbReference type="GO" id="GO:0005789">
    <property type="term" value="C:endoplasmic reticulum membrane"/>
    <property type="evidence" value="ECO:0007669"/>
    <property type="project" value="UniProtKB-SubCell"/>
</dbReference>
<feature type="disulfide bond" evidence="27">
    <location>
        <begin position="827"/>
        <end position="854"/>
    </location>
</feature>
<evidence type="ECO:0000313" key="35">
    <source>
        <dbReference type="Proteomes" id="UP000796761"/>
    </source>
</evidence>
<keyword evidence="28" id="KW-0175">Coiled coil</keyword>
<feature type="domain" description="BZIP" evidence="32">
    <location>
        <begin position="1292"/>
        <end position="1355"/>
    </location>
</feature>
<evidence type="ECO:0000256" key="26">
    <source>
        <dbReference type="PROSITE-ProRule" id="PRU00076"/>
    </source>
</evidence>
<keyword evidence="14" id="KW-0256">Endoplasmic reticulum</keyword>
<dbReference type="CDD" id="cd08586">
    <property type="entry name" value="PI-PLCc_BcPLC_like"/>
    <property type="match status" value="1"/>
</dbReference>
<dbReference type="PROSITE" id="PS50217">
    <property type="entry name" value="BZIP"/>
    <property type="match status" value="1"/>
</dbReference>
<dbReference type="GO" id="GO:0000978">
    <property type="term" value="F:RNA polymerase II cis-regulatory region sequence-specific DNA binding"/>
    <property type="evidence" value="ECO:0007669"/>
    <property type="project" value="TreeGrafter"/>
</dbReference>
<dbReference type="PROSITE" id="PS50041">
    <property type="entry name" value="C_TYPE_LECTIN_2"/>
    <property type="match status" value="1"/>
</dbReference>
<dbReference type="InterPro" id="IPR016187">
    <property type="entry name" value="CTDL_fold"/>
</dbReference>
<comment type="similarity">
    <text evidence="4">Belongs to the selectin/LECAM family.</text>
</comment>
<dbReference type="Gene3D" id="2.10.70.10">
    <property type="entry name" value="Complement Module, domain 1"/>
    <property type="match status" value="9"/>
</dbReference>
<keyword evidence="9" id="KW-0812">Transmembrane</keyword>
<keyword evidence="23" id="KW-0325">Glycoprotein</keyword>
<feature type="domain" description="Sushi" evidence="33">
    <location>
        <begin position="733"/>
        <end position="794"/>
    </location>
</feature>
<dbReference type="CDD" id="cd14700">
    <property type="entry name" value="bZIP_ATF6"/>
    <property type="match status" value="1"/>
</dbReference>
<feature type="coiled-coil region" evidence="28">
    <location>
        <begin position="1317"/>
        <end position="1351"/>
    </location>
</feature>
<feature type="domain" description="Sushi" evidence="33">
    <location>
        <begin position="547"/>
        <end position="608"/>
    </location>
</feature>
<keyword evidence="10" id="KW-0479">Metal-binding</keyword>
<dbReference type="InterPro" id="IPR046347">
    <property type="entry name" value="bZIP_sf"/>
</dbReference>
<evidence type="ECO:0000313" key="34">
    <source>
        <dbReference type="EMBL" id="TRZ12511.1"/>
    </source>
</evidence>
<dbReference type="InterPro" id="IPR018378">
    <property type="entry name" value="C-type_lectin_CS"/>
</dbReference>
<dbReference type="Pfam" id="PF00008">
    <property type="entry name" value="EGF"/>
    <property type="match status" value="1"/>
</dbReference>
<dbReference type="GO" id="GO:0005634">
    <property type="term" value="C:nucleus"/>
    <property type="evidence" value="ECO:0007669"/>
    <property type="project" value="UniProtKB-SubCell"/>
</dbReference>
<dbReference type="Pfam" id="PF00059">
    <property type="entry name" value="Lectin_C"/>
    <property type="match status" value="1"/>
</dbReference>
<keyword evidence="16" id="KW-0130">Cell adhesion</keyword>
<dbReference type="CDD" id="cd00054">
    <property type="entry name" value="EGF_CA"/>
    <property type="match status" value="1"/>
</dbReference>
<keyword evidence="12" id="KW-0430">Lectin</keyword>
<dbReference type="Gene3D" id="3.10.100.10">
    <property type="entry name" value="Mannose-Binding Protein A, subunit A"/>
    <property type="match status" value="1"/>
</dbReference>
<feature type="region of interest" description="Disordered" evidence="29">
    <location>
        <begin position="1485"/>
        <end position="1512"/>
    </location>
</feature>
<feature type="disulfide bond" evidence="27">
    <location>
        <begin position="951"/>
        <end position="978"/>
    </location>
</feature>
<evidence type="ECO:0000256" key="15">
    <source>
        <dbReference type="ARBA" id="ARBA00022837"/>
    </source>
</evidence>
<evidence type="ECO:0000256" key="28">
    <source>
        <dbReference type="SAM" id="Coils"/>
    </source>
</evidence>
<organism evidence="34 35">
    <name type="scientific">Zosterops borbonicus</name>
    <dbReference type="NCBI Taxonomy" id="364589"/>
    <lineage>
        <taxon>Eukaryota</taxon>
        <taxon>Metazoa</taxon>
        <taxon>Chordata</taxon>
        <taxon>Craniata</taxon>
        <taxon>Vertebrata</taxon>
        <taxon>Euteleostomi</taxon>
        <taxon>Archelosauria</taxon>
        <taxon>Archosauria</taxon>
        <taxon>Dinosauria</taxon>
        <taxon>Saurischia</taxon>
        <taxon>Theropoda</taxon>
        <taxon>Coelurosauria</taxon>
        <taxon>Aves</taxon>
        <taxon>Neognathae</taxon>
        <taxon>Neoaves</taxon>
        <taxon>Telluraves</taxon>
        <taxon>Australaves</taxon>
        <taxon>Passeriformes</taxon>
        <taxon>Sylvioidea</taxon>
        <taxon>Zosteropidae</taxon>
        <taxon>Zosterops</taxon>
    </lineage>
</organism>
<accession>A0A8K1LG42</accession>
<evidence type="ECO:0000256" key="13">
    <source>
        <dbReference type="ARBA" id="ARBA00022737"/>
    </source>
</evidence>
<dbReference type="InterPro" id="IPR002396">
    <property type="entry name" value="Selectin_superfamily"/>
</dbReference>
<evidence type="ECO:0000256" key="27">
    <source>
        <dbReference type="PROSITE-ProRule" id="PRU00302"/>
    </source>
</evidence>
<dbReference type="SUPFAM" id="SSF56436">
    <property type="entry name" value="C-type lectin-like"/>
    <property type="match status" value="1"/>
</dbReference>
<keyword evidence="11" id="KW-0732">Signal</keyword>
<dbReference type="FunFam" id="2.10.70.10:FF:000001">
    <property type="entry name" value="Selectin P"/>
    <property type="match status" value="9"/>
</dbReference>
<dbReference type="PROSITE" id="PS00036">
    <property type="entry name" value="BZIP_BASIC"/>
    <property type="match status" value="1"/>
</dbReference>
<evidence type="ECO:0000256" key="21">
    <source>
        <dbReference type="ARBA" id="ARBA00023157"/>
    </source>
</evidence>
<dbReference type="InterPro" id="IPR001304">
    <property type="entry name" value="C-type_lectin-like"/>
</dbReference>
<feature type="disulfide bond" evidence="26">
    <location>
        <begin position="473"/>
        <end position="482"/>
    </location>
</feature>
<feature type="disulfide bond" evidence="27">
    <location>
        <begin position="579"/>
        <end position="606"/>
    </location>
</feature>
<feature type="compositionally biased region" description="Polar residues" evidence="29">
    <location>
        <begin position="1141"/>
        <end position="1152"/>
    </location>
</feature>
<dbReference type="PROSITE" id="PS01186">
    <property type="entry name" value="EGF_2"/>
    <property type="match status" value="1"/>
</dbReference>
<keyword evidence="21 26" id="KW-1015">Disulfide bond</keyword>
<evidence type="ECO:0000256" key="20">
    <source>
        <dbReference type="ARBA" id="ARBA00023136"/>
    </source>
</evidence>
<feature type="domain" description="C-type lectin" evidence="31">
    <location>
        <begin position="326"/>
        <end position="447"/>
    </location>
</feature>
<evidence type="ECO:0000259" key="32">
    <source>
        <dbReference type="PROSITE" id="PS50217"/>
    </source>
</evidence>
<feature type="domain" description="Sushi" evidence="33">
    <location>
        <begin position="609"/>
        <end position="670"/>
    </location>
</feature>
<feature type="disulfide bond" evidence="27">
    <location>
        <begin position="1013"/>
        <end position="1040"/>
    </location>
</feature>
<feature type="region of interest" description="Disordered" evidence="29">
    <location>
        <begin position="1261"/>
        <end position="1280"/>
    </location>
</feature>
<keyword evidence="35" id="KW-1185">Reference proteome</keyword>
<dbReference type="GO" id="GO:0000981">
    <property type="term" value="F:DNA-binding transcription factor activity, RNA polymerase II-specific"/>
    <property type="evidence" value="ECO:0007669"/>
    <property type="project" value="TreeGrafter"/>
</dbReference>
<dbReference type="InterPro" id="IPR000909">
    <property type="entry name" value="PLipase_C_PInositol-sp_X_dom"/>
</dbReference>
<dbReference type="FunFam" id="3.10.100.10:FF:000007">
    <property type="entry name" value="L-selectin"/>
    <property type="match status" value="1"/>
</dbReference>
<evidence type="ECO:0000256" key="16">
    <source>
        <dbReference type="ARBA" id="ARBA00022889"/>
    </source>
</evidence>
<evidence type="ECO:0000256" key="7">
    <source>
        <dbReference type="ARBA" id="ARBA00022536"/>
    </source>
</evidence>
<dbReference type="CDD" id="cd03592">
    <property type="entry name" value="CLECT_selectins_like"/>
    <property type="match status" value="1"/>
</dbReference>
<dbReference type="InterPro" id="IPR017946">
    <property type="entry name" value="PLC-like_Pdiesterase_TIM-brl"/>
</dbReference>
<evidence type="ECO:0000256" key="3">
    <source>
        <dbReference type="ARBA" id="ARBA00004389"/>
    </source>
</evidence>
<dbReference type="PRINTS" id="PR00343">
    <property type="entry name" value="SELECTIN"/>
</dbReference>
<dbReference type="GO" id="GO:0030968">
    <property type="term" value="P:endoplasmic reticulum unfolded protein response"/>
    <property type="evidence" value="ECO:0007669"/>
    <property type="project" value="TreeGrafter"/>
</dbReference>
<dbReference type="PROSITE" id="PS50007">
    <property type="entry name" value="PIPLC_X_DOMAIN"/>
    <property type="match status" value="1"/>
</dbReference>
<feature type="domain" description="Sushi" evidence="33">
    <location>
        <begin position="919"/>
        <end position="980"/>
    </location>
</feature>
<dbReference type="InterPro" id="IPR033991">
    <property type="entry name" value="Selectin_CTLD"/>
</dbReference>
<feature type="domain" description="Sushi" evidence="33">
    <location>
        <begin position="671"/>
        <end position="732"/>
    </location>
</feature>
<dbReference type="SMART" id="SM00148">
    <property type="entry name" value="PLCXc"/>
    <property type="match status" value="1"/>
</dbReference>
<keyword evidence="19" id="KW-0238">DNA-binding</keyword>
<evidence type="ECO:0000256" key="22">
    <source>
        <dbReference type="ARBA" id="ARBA00023163"/>
    </source>
</evidence>
<dbReference type="InterPro" id="IPR000742">
    <property type="entry name" value="EGF"/>
</dbReference>
<dbReference type="SMART" id="SM00034">
    <property type="entry name" value="CLECT"/>
    <property type="match status" value="1"/>
</dbReference>
<feature type="domain" description="Sushi" evidence="33">
    <location>
        <begin position="857"/>
        <end position="918"/>
    </location>
</feature>
<dbReference type="FunFam" id="2.10.25.10:FF:000176">
    <property type="entry name" value="Selectin P"/>
    <property type="match status" value="1"/>
</dbReference>
<dbReference type="SMART" id="SM00181">
    <property type="entry name" value="EGF"/>
    <property type="match status" value="3"/>
</dbReference>
<dbReference type="Proteomes" id="UP000796761">
    <property type="component" value="Unassembled WGS sequence"/>
</dbReference>
<comment type="caution">
    <text evidence="26">Lacks conserved residue(s) required for the propagation of feature annotation.</text>
</comment>
<feature type="disulfide bond" evidence="27">
    <location>
        <begin position="703"/>
        <end position="730"/>
    </location>
</feature>
<dbReference type="CDD" id="cd00033">
    <property type="entry name" value="CCP"/>
    <property type="match status" value="9"/>
</dbReference>
<feature type="domain" description="Sushi" evidence="33">
    <location>
        <begin position="981"/>
        <end position="1042"/>
    </location>
</feature>
<dbReference type="Pfam" id="PF00170">
    <property type="entry name" value="bZIP_1"/>
    <property type="match status" value="1"/>
</dbReference>
<dbReference type="GO" id="GO:0005509">
    <property type="term" value="F:calcium ion binding"/>
    <property type="evidence" value="ECO:0007669"/>
    <property type="project" value="InterPro"/>
</dbReference>
<evidence type="ECO:0000256" key="10">
    <source>
        <dbReference type="ARBA" id="ARBA00022723"/>
    </source>
</evidence>
<keyword evidence="7 26" id="KW-0245">EGF-like domain</keyword>
<keyword evidence="22" id="KW-0804">Transcription</keyword>
<dbReference type="GO" id="GO:0005886">
    <property type="term" value="C:plasma membrane"/>
    <property type="evidence" value="ECO:0007669"/>
    <property type="project" value="UniProtKB-SubCell"/>
</dbReference>
<evidence type="ECO:0000256" key="4">
    <source>
        <dbReference type="ARBA" id="ARBA00007360"/>
    </source>
</evidence>
<feature type="region of interest" description="Disordered" evidence="29">
    <location>
        <begin position="1128"/>
        <end position="1154"/>
    </location>
</feature>
<evidence type="ECO:0000256" key="2">
    <source>
        <dbReference type="ARBA" id="ARBA00004251"/>
    </source>
</evidence>
<dbReference type="EMBL" id="SWJQ01000584">
    <property type="protein sequence ID" value="TRZ12511.1"/>
    <property type="molecule type" value="Genomic_DNA"/>
</dbReference>
<feature type="disulfide bond" evidence="27">
    <location>
        <begin position="641"/>
        <end position="668"/>
    </location>
</feature>
<evidence type="ECO:0000259" key="33">
    <source>
        <dbReference type="PROSITE" id="PS50923"/>
    </source>
</evidence>
<feature type="domain" description="Sushi" evidence="33">
    <location>
        <begin position="795"/>
        <end position="856"/>
    </location>
</feature>
<reference evidence="34" key="1">
    <citation type="submission" date="2019-04" db="EMBL/GenBank/DDBJ databases">
        <title>Genome assembly of Zosterops borbonicus 15179.</title>
        <authorList>
            <person name="Leroy T."/>
            <person name="Anselmetti Y."/>
            <person name="Tilak M.-K."/>
            <person name="Nabholz B."/>
        </authorList>
    </citation>
    <scope>NUCLEOTIDE SEQUENCE</scope>
    <source>
        <strain evidence="34">HGM_15179</strain>
        <tissue evidence="34">Muscle</tissue>
    </source>
</reference>
<comment type="similarity">
    <text evidence="5">Belongs to the bZIP family. ATF subfamily.</text>
</comment>
<dbReference type="FunFam" id="1.20.5.170:FF:000041">
    <property type="entry name" value="Cyclic AMP-dependent transcription factor ATF-6 beta"/>
    <property type="match status" value="1"/>
</dbReference>
<dbReference type="SMART" id="SM00032">
    <property type="entry name" value="CCP"/>
    <property type="match status" value="9"/>
</dbReference>
<evidence type="ECO:0000256" key="5">
    <source>
        <dbReference type="ARBA" id="ARBA00009050"/>
    </source>
</evidence>
<keyword evidence="18" id="KW-0805">Transcription regulation</keyword>
<evidence type="ECO:0000256" key="25">
    <source>
        <dbReference type="ARBA" id="ARBA00023242"/>
    </source>
</evidence>
<evidence type="ECO:0000256" key="6">
    <source>
        <dbReference type="ARBA" id="ARBA00022475"/>
    </source>
</evidence>
<dbReference type="SMART" id="SM00338">
    <property type="entry name" value="BRLZ"/>
    <property type="match status" value="1"/>
</dbReference>
<keyword evidence="15" id="KW-0106">Calcium</keyword>
<dbReference type="InterPro" id="IPR016186">
    <property type="entry name" value="C-type_lectin-like/link_sf"/>
</dbReference>
<keyword evidence="20" id="KW-0472">Membrane</keyword>
<dbReference type="PROSITE" id="PS00615">
    <property type="entry name" value="C_TYPE_LECTIN_1"/>
    <property type="match status" value="1"/>
</dbReference>
<dbReference type="GO" id="GO:0006629">
    <property type="term" value="P:lipid metabolic process"/>
    <property type="evidence" value="ECO:0007669"/>
    <property type="project" value="InterPro"/>
</dbReference>
<dbReference type="SUPFAM" id="SSF57535">
    <property type="entry name" value="Complement control module/SCR domain"/>
    <property type="match status" value="9"/>
</dbReference>
<keyword evidence="8 27" id="KW-0768">Sushi</keyword>
<dbReference type="SUPFAM" id="SSF57959">
    <property type="entry name" value="Leucine zipper domain"/>
    <property type="match status" value="1"/>
</dbReference>
<dbReference type="InterPro" id="IPR051882">
    <property type="entry name" value="ATF_bZIP_TF"/>
</dbReference>
<evidence type="ECO:0000256" key="14">
    <source>
        <dbReference type="ARBA" id="ARBA00022824"/>
    </source>
</evidence>
<dbReference type="SUPFAM" id="SSF51695">
    <property type="entry name" value="PLC-like phosphodiesterases"/>
    <property type="match status" value="1"/>
</dbReference>
<dbReference type="OrthoDB" id="406096at2759"/>
<evidence type="ECO:0000256" key="12">
    <source>
        <dbReference type="ARBA" id="ARBA00022734"/>
    </source>
</evidence>
<feature type="compositionally biased region" description="Polar residues" evidence="29">
    <location>
        <begin position="1261"/>
        <end position="1270"/>
    </location>
</feature>
<keyword evidence="25" id="KW-0539">Nucleus</keyword>
<evidence type="ECO:0000256" key="23">
    <source>
        <dbReference type="ARBA" id="ARBA00023180"/>
    </source>
</evidence>
<dbReference type="Gene3D" id="3.20.20.190">
    <property type="entry name" value="Phosphatidylinositol (PI) phosphodiesterase"/>
    <property type="match status" value="1"/>
</dbReference>
<gene>
    <name evidence="34" type="ORF">HGM15179_014600</name>
</gene>
<comment type="caution">
    <text evidence="34">The sequence shown here is derived from an EMBL/GenBank/DDBJ whole genome shotgun (WGS) entry which is preliminary data.</text>
</comment>
<dbReference type="InterPro" id="IPR004827">
    <property type="entry name" value="bZIP"/>
</dbReference>
<feature type="disulfide bond" evidence="27">
    <location>
        <begin position="488"/>
        <end position="531"/>
    </location>
</feature>
<proteinExistence type="inferred from homology"/>
<evidence type="ECO:0000256" key="19">
    <source>
        <dbReference type="ARBA" id="ARBA00023125"/>
    </source>
</evidence>
<evidence type="ECO:0000256" key="18">
    <source>
        <dbReference type="ARBA" id="ARBA00023015"/>
    </source>
</evidence>
<dbReference type="PANTHER" id="PTHR46164">
    <property type="entry name" value="ATF6, ISOFORM C"/>
    <property type="match status" value="1"/>
</dbReference>
<sequence length="1661" mass="181731">METWSRHSAAFDCVPQPAVCCPDWMAELPDALPLSCLSIPGTHDSLSLFGGRRLRCQCWGLEAQLAAGIRFLDVRCKLSRGELHIYHLCTFQRASLRGVLRRTLCFLRAHPGEAVLMRIKEELPIFSRPGFAAQLHRCLLEEGQGCVWCREEVPVLGQVRGKIVVLEALAREVMGIPYEQLSISDAWNVLSLEGKWARVRRHLEKAASGDLTTMYLTFCSGNGLFTSPEEVARFVNPRCCQHLRRRAGQPVRWGVVIMDFPGTGLLRLIVESNGLRANGQSTAAPGTPTGTAVGLQSAGRTWTLGSPGTYLGIAAVTWGIVLWVEVGAWTYHYSDQGDYTWEQARNYCQTFFTDLVAIQNQQEIKYLNKSLPYHGHYYWIGIRKLGGIWTWVGTQKALTKEAENWAVGEPNNRRSNQDCVEIYIQRPQQSGKWNDEPCNRKKKALCYQASCQPFSCSQHGECVETIGSYRCKCYPGFHGPECMDVVQCAKLEPKGVPMNCSHPYGDFSYNSTCEFRCHEGFEQRGAGMLQCLPSQEWSANIPTCTAITCPVLNAPDQGELNCSHFHGDFTFGSTCAFSCQTGFVLIGRESRECTATGTWTGDTPHCEAIACPVLRAPGQGELNCSHLHGNFTFGSTCAFSCQKGFVLMGPESRECTATGTWTGDSPHCEAIACPVLSAPEKGQMHCSHLHGNFTFGSTCAFSCQKGFVLMGLESCECTAMGTWTGNTPRCEAIACPVLSAPDQGELNCSHLHGDFTFGSTCAFSCQIGFVLMGPESRECTAMGTWTGDATRCEAISCPVLSAPNQGEMHCSHLHGNFTYGSTCSFSCQTGFALVGLQSCKCTAMGTWTGDTPHCEAITCPVLRAPDHGELNCSHLHGDFTFGSTCAFSCQTGFALTGSDSCKCTAMGTWTGDAPHCEAIKCSALTTPKMGQAACSHLHGEFTFGSTCAFSCQVGFVLMGPESRECTATGTWTGDPAHCKAISCPVLPPPSRGQLSCSHVHGNFTYNSTCTFSCKEGLVRMGAEMLRCEATGNWTRDPPVCAADGAFLKQVLAYSSGSALAVAGVMLSGGLIALLAKRLSDREAVLGEELSELLGAAAPRDEPDDDVDFTCSSQMSPISLYSKNCRSPAFPEGDGGKKPAVSMSSRSVNNSARSLKRCGQTVSRPLIQPKPLLPAVPEAQANIGIPAKTIIIQTLPTLVPLPKNQPVVNIQPAPPKGPSVVLPQPAVVQLQASGVLPASQPVIAVTGGAPALQNHTVNALSPAAGNSSSSGKIPVTKPLLQSSTPTMGLDVNVLRRQQRMIKNRESAFQSRKKKKEYMLGLEARLEAALLENEKLKKENSTLKRQLDEVVLENQKLRVSSPKRRTLCVMVILAFIMLNYGPLSVFEKDPSGVDSTVSSNHRTRNLLEFSADQESSTAQKIPEGIISKKGNRYDRSVSDNKALMIVSEEPLLYISPPPPPCQPLINRTELLRLTHELRGWVHRHEVERTRSRRLSNSQQQRARVPQSSLSDKADSQLVAMPYRDTSLSRSSGNELQVYYASPRSYQDFFEAIHRREDTFYVVSFRRDHLLLPATTHNKTRRPKMSIVLPAVNINENVINGQDYEVMMQIDCEVMDTRILHIKSSSVPPYLREQRRNHTDTFYSSSPTVPQMPHALRAIVKSLQ</sequence>
<evidence type="ECO:0000256" key="1">
    <source>
        <dbReference type="ARBA" id="ARBA00004123"/>
    </source>
</evidence>
<dbReference type="GO" id="GO:0030246">
    <property type="term" value="F:carbohydrate binding"/>
    <property type="evidence" value="ECO:0007669"/>
    <property type="project" value="UniProtKB-KW"/>
</dbReference>
<dbReference type="Gene3D" id="1.20.5.170">
    <property type="match status" value="1"/>
</dbReference>
<evidence type="ECO:0000256" key="11">
    <source>
        <dbReference type="ARBA" id="ARBA00022729"/>
    </source>
</evidence>
<dbReference type="PROSITE" id="PS50923">
    <property type="entry name" value="SUSHI"/>
    <property type="match status" value="9"/>
</dbReference>
<dbReference type="GO" id="GO:0008081">
    <property type="term" value="F:phosphoric diester hydrolase activity"/>
    <property type="evidence" value="ECO:0007669"/>
    <property type="project" value="InterPro"/>
</dbReference>
<feature type="disulfide bond" evidence="27">
    <location>
        <begin position="889"/>
        <end position="916"/>
    </location>
</feature>
<keyword evidence="24" id="KW-0834">Unfolded protein response</keyword>
<dbReference type="InterPro" id="IPR000436">
    <property type="entry name" value="Sushi_SCR_CCP_dom"/>
</dbReference>
<dbReference type="SMART" id="SM00179">
    <property type="entry name" value="EGF_CA"/>
    <property type="match status" value="1"/>
</dbReference>
<dbReference type="Pfam" id="PF00084">
    <property type="entry name" value="Sushi"/>
    <property type="match status" value="9"/>
</dbReference>
<feature type="disulfide bond" evidence="27">
    <location>
        <begin position="517"/>
        <end position="544"/>
    </location>
</feature>
<keyword evidence="17" id="KW-1133">Transmembrane helix</keyword>